<feature type="signal peptide" evidence="1">
    <location>
        <begin position="1"/>
        <end position="24"/>
    </location>
</feature>
<dbReference type="Proteomes" id="UP000580517">
    <property type="component" value="Unassembled WGS sequence"/>
</dbReference>
<dbReference type="EMBL" id="JACCEW010000002">
    <property type="protein sequence ID" value="NYT37002.1"/>
    <property type="molecule type" value="Genomic_DNA"/>
</dbReference>
<protein>
    <recommendedName>
        <fullName evidence="4">Type IVB pilus formation R64 PilN family outer membrane protein</fullName>
    </recommendedName>
</protein>
<evidence type="ECO:0000256" key="1">
    <source>
        <dbReference type="SAM" id="SignalP"/>
    </source>
</evidence>
<proteinExistence type="predicted"/>
<sequence length="529" mass="56172">MSSRIALSLVLCLALQGCTVIRQAAEISGVFASARQRIDAGHQGFGRKTIDGAERQQAQDVDRPWLAGAPQPLGRDVTLPAALRADVRTTLVFADGPIDLPGIARRLMAATGIPVHISPEALLPAEAFLPRLAAGDAALAVPAPLGIDLVDVSEPLARILDRIAARLSIRWRYQQDRIEFYRTETRVFDVHALTLNAHAQASLGQAEGDRPGSFASASGTRLAGGGQDALATIRARLEPFLSRAGFMVAEPGAGAAIVITDTPDVLENITRYLARENRALTRRIRLVFEELTIQASGEAELGMDWQAIFSSAHAAASLTGVGVSAPPVALSASAEASISQGIYKGSAALIKALGRKGQIVRHTSMPVLTLNRRPVTHAVRTTFSYVDQVQVQPVTQGMGMAMPPVSVSQREQTVGSLITLVPEAMDNGRVLLSIAYDNTVAQPLRSVTFGSKDNPLQLQQITIDGNGIVQQVALQPGQPLLISGFDRQGRETESRRLNPGLPLALGGSEAASTHRLGTIIIVTAQIEEG</sequence>
<reference evidence="2 3" key="1">
    <citation type="submission" date="2020-07" db="EMBL/GenBank/DDBJ databases">
        <title>Taxonomic revisions and descriptions of new bacterial species based on genomic comparisons in the high-G+C-content subgroup of the family Alcaligenaceae.</title>
        <authorList>
            <person name="Szabo A."/>
            <person name="Felfoldi T."/>
        </authorList>
    </citation>
    <scope>NUCLEOTIDE SEQUENCE [LARGE SCALE GENOMIC DNA]</scope>
    <source>
        <strain evidence="2 3">DSM 25264</strain>
    </source>
</reference>
<evidence type="ECO:0008006" key="4">
    <source>
        <dbReference type="Google" id="ProtNLM"/>
    </source>
</evidence>
<keyword evidence="1" id="KW-0732">Signal</keyword>
<evidence type="ECO:0000313" key="3">
    <source>
        <dbReference type="Proteomes" id="UP000580517"/>
    </source>
</evidence>
<accession>A0A853FBI9</accession>
<gene>
    <name evidence="2" type="ORF">H0A68_08965</name>
</gene>
<feature type="chain" id="PRO_5032830648" description="Type IVB pilus formation R64 PilN family outer membrane protein" evidence="1">
    <location>
        <begin position="25"/>
        <end position="529"/>
    </location>
</feature>
<evidence type="ECO:0000313" key="2">
    <source>
        <dbReference type="EMBL" id="NYT37002.1"/>
    </source>
</evidence>
<dbReference type="AlphaFoldDB" id="A0A853FBI9"/>
<dbReference type="OrthoDB" id="8869029at2"/>
<dbReference type="RefSeq" id="WP_129968916.1">
    <property type="nucleotide sequence ID" value="NZ_JACCEW010000002.1"/>
</dbReference>
<comment type="caution">
    <text evidence="2">The sequence shown here is derived from an EMBL/GenBank/DDBJ whole genome shotgun (WGS) entry which is preliminary data.</text>
</comment>
<keyword evidence="3" id="KW-1185">Reference proteome</keyword>
<organism evidence="2 3">
    <name type="scientific">Allopusillimonas soli</name>
    <dbReference type="NCBI Taxonomy" id="659016"/>
    <lineage>
        <taxon>Bacteria</taxon>
        <taxon>Pseudomonadati</taxon>
        <taxon>Pseudomonadota</taxon>
        <taxon>Betaproteobacteria</taxon>
        <taxon>Burkholderiales</taxon>
        <taxon>Alcaligenaceae</taxon>
        <taxon>Allopusillimonas</taxon>
    </lineage>
</organism>
<name>A0A853FBI9_9BURK</name>
<dbReference type="PROSITE" id="PS51257">
    <property type="entry name" value="PROKAR_LIPOPROTEIN"/>
    <property type="match status" value="1"/>
</dbReference>